<reference evidence="3" key="1">
    <citation type="submission" date="2023-07" db="EMBL/GenBank/DDBJ databases">
        <title>Whole genome shotgun sequence of Streptomyces achromogenes subsp. rubradiris NBRC 14000.</title>
        <authorList>
            <person name="Komaki H."/>
            <person name="Tamura T."/>
        </authorList>
    </citation>
    <scope>NUCLEOTIDE SEQUENCE [LARGE SCALE GENOMIC DNA]</scope>
    <source>
        <strain evidence="3">NBRC 14000</strain>
    </source>
</reference>
<evidence type="ECO:0000313" key="2">
    <source>
        <dbReference type="EMBL" id="GHI54808.1"/>
    </source>
</evidence>
<dbReference type="EMBL" id="BNEA01000015">
    <property type="protein sequence ID" value="GHI54808.1"/>
    <property type="molecule type" value="Genomic_DNA"/>
</dbReference>
<accession>A0ABQ3RG19</accession>
<protein>
    <submittedName>
        <fullName evidence="2">Uncharacterized protein</fullName>
    </submittedName>
</protein>
<comment type="caution">
    <text evidence="2">The sequence shown here is derived from an EMBL/GenBank/DDBJ whole genome shotgun (WGS) entry which is preliminary data.</text>
</comment>
<keyword evidence="1" id="KW-0175">Coiled coil</keyword>
<proteinExistence type="predicted"/>
<gene>
    <name evidence="2" type="ORF">Srubr_46540</name>
</gene>
<evidence type="ECO:0000313" key="3">
    <source>
        <dbReference type="Proteomes" id="UP000646738"/>
    </source>
</evidence>
<evidence type="ECO:0000256" key="1">
    <source>
        <dbReference type="SAM" id="Coils"/>
    </source>
</evidence>
<name>A0ABQ3RG19_STRRR</name>
<organism evidence="2 3">
    <name type="scientific">Streptomyces rubradiris</name>
    <name type="common">Streptomyces achromogenes subsp. rubradiris</name>
    <dbReference type="NCBI Taxonomy" id="285531"/>
    <lineage>
        <taxon>Bacteria</taxon>
        <taxon>Bacillati</taxon>
        <taxon>Actinomycetota</taxon>
        <taxon>Actinomycetes</taxon>
        <taxon>Kitasatosporales</taxon>
        <taxon>Streptomycetaceae</taxon>
        <taxon>Streptomyces</taxon>
    </lineage>
</organism>
<feature type="coiled-coil region" evidence="1">
    <location>
        <begin position="5"/>
        <end position="39"/>
    </location>
</feature>
<keyword evidence="3" id="KW-1185">Reference proteome</keyword>
<dbReference type="Proteomes" id="UP000646738">
    <property type="component" value="Unassembled WGS sequence"/>
</dbReference>
<sequence>MPSVRGLLEERERAARQRVEALQAELQEAEAEWERFVIARQTVAEVLAEPAAGEKAPLAEVAGHRPARVAKAVPGSVVPAWREGLAPDLLAPDYQRLVEILADRGGEAMDCRQLAAALGLEVVAVKVGEAPGRAGLAGRGVPGNVQEGRRASRRLMTMLIDHRIIASEVSVRVS</sequence>
<dbReference type="RefSeq" id="WP_308439921.1">
    <property type="nucleotide sequence ID" value="NZ_BNCB01000013.1"/>
</dbReference>